<protein>
    <submittedName>
        <fullName evidence="2">Uncharacterized protein</fullName>
    </submittedName>
</protein>
<organism evidence="2 3">
    <name type="scientific">Clonorchis sinensis</name>
    <name type="common">Chinese liver fluke</name>
    <dbReference type="NCBI Taxonomy" id="79923"/>
    <lineage>
        <taxon>Eukaryota</taxon>
        <taxon>Metazoa</taxon>
        <taxon>Spiralia</taxon>
        <taxon>Lophotrochozoa</taxon>
        <taxon>Platyhelminthes</taxon>
        <taxon>Trematoda</taxon>
        <taxon>Digenea</taxon>
        <taxon>Opisthorchiida</taxon>
        <taxon>Opisthorchiata</taxon>
        <taxon>Opisthorchiidae</taxon>
        <taxon>Clonorchis</taxon>
    </lineage>
</organism>
<dbReference type="EMBL" id="NIRI02000042">
    <property type="protein sequence ID" value="KAG5452115.1"/>
    <property type="molecule type" value="Genomic_DNA"/>
</dbReference>
<evidence type="ECO:0000313" key="3">
    <source>
        <dbReference type="Proteomes" id="UP000286415"/>
    </source>
</evidence>
<name>A0A8T1MTB9_CLOSI</name>
<dbReference type="AlphaFoldDB" id="A0A8T1MTB9"/>
<keyword evidence="3" id="KW-1185">Reference proteome</keyword>
<sequence length="333" mass="38510">MPDLFESKNVLVGKSTDDVFRTSFGVGHHWRPGFYFPDSDTLTKLSTEETCSQRPNGAVRPSEHYATTTGSFHDPKILSEELQVTRALPPPHHWNVHYINDFRSRYLAGRHYRPLSPSHQKSETHDEFRKHDSPSEIWRPIGMQPFVLDNHHKEGPSKKIVASTVNPPLKGRTLLPKDKEVLRHLDPYLTTTMKEHRMWTPEELEGYAKKDTTTYWELESHPKAWGFGLKSNPIPKESVPRERLPLRDRVLFKEATDQTRVRPVTFHVPHTGLKTIYQADFDQPSSVLQTEDRMCPVETPFVLPDPDLKSTFATPMMYETEYSTIGQCKRNLL</sequence>
<reference evidence="2 3" key="1">
    <citation type="journal article" date="2018" name="Biotechnol. Adv.">
        <title>Improved genomic resources and new bioinformatic workflow for the carcinogenic parasite Clonorchis sinensis: Biotechnological implications.</title>
        <authorList>
            <person name="Wang D."/>
            <person name="Korhonen P.K."/>
            <person name="Gasser R.B."/>
            <person name="Young N.D."/>
        </authorList>
    </citation>
    <scope>NUCLEOTIDE SEQUENCE [LARGE SCALE GENOMIC DNA]</scope>
    <source>
        <strain evidence="2">Cs-k2</strain>
    </source>
</reference>
<dbReference type="InterPro" id="IPR053347">
    <property type="entry name" value="Axonemal_MT_stabilizer"/>
</dbReference>
<evidence type="ECO:0000313" key="2">
    <source>
        <dbReference type="EMBL" id="KAG5452115.1"/>
    </source>
</evidence>
<dbReference type="Proteomes" id="UP000286415">
    <property type="component" value="Unassembled WGS sequence"/>
</dbReference>
<reference evidence="2 3" key="2">
    <citation type="journal article" date="2021" name="Genomics">
        <title>High-quality reference genome for Clonorchis sinensis.</title>
        <authorList>
            <person name="Young N.D."/>
            <person name="Stroehlein A.J."/>
            <person name="Kinkar L."/>
            <person name="Wang T."/>
            <person name="Sohn W.M."/>
            <person name="Chang B.C.H."/>
            <person name="Kaur P."/>
            <person name="Weisz D."/>
            <person name="Dudchenko O."/>
            <person name="Aiden E.L."/>
            <person name="Korhonen P.K."/>
            <person name="Gasser R.B."/>
        </authorList>
    </citation>
    <scope>NUCLEOTIDE SEQUENCE [LARGE SCALE GENOMIC DNA]</scope>
    <source>
        <strain evidence="2">Cs-k2</strain>
    </source>
</reference>
<accession>A0A8T1MTB9</accession>
<dbReference type="PANTHER" id="PTHR37404:SF1">
    <property type="entry name" value="HCG1796489"/>
    <property type="match status" value="1"/>
</dbReference>
<proteinExistence type="predicted"/>
<dbReference type="OrthoDB" id="382863at2759"/>
<evidence type="ECO:0000256" key="1">
    <source>
        <dbReference type="SAM" id="MobiDB-lite"/>
    </source>
</evidence>
<feature type="region of interest" description="Disordered" evidence="1">
    <location>
        <begin position="51"/>
        <end position="71"/>
    </location>
</feature>
<dbReference type="PANTHER" id="PTHR37404">
    <property type="entry name" value="HCG1796489"/>
    <property type="match status" value="1"/>
</dbReference>
<comment type="caution">
    <text evidence="2">The sequence shown here is derived from an EMBL/GenBank/DDBJ whole genome shotgun (WGS) entry which is preliminary data.</text>
</comment>
<gene>
    <name evidence="2" type="ORF">CSKR_201595</name>
</gene>